<evidence type="ECO:0000313" key="2">
    <source>
        <dbReference type="Proteomes" id="UP000326396"/>
    </source>
</evidence>
<sequence>MHVSITGHSSCYYKVVPSAEHRYCLRHIHENMKGTFRGKLYKDMLWKCATSKTVPEFKTAMEELKAFNKDAHLWLSKIPPTHWSRSHFSGM</sequence>
<accession>A0A5N6NWI8</accession>
<dbReference type="Proteomes" id="UP000326396">
    <property type="component" value="Linkage Group LG17"/>
</dbReference>
<evidence type="ECO:0000313" key="1">
    <source>
        <dbReference type="EMBL" id="KAD5318178.1"/>
    </source>
</evidence>
<name>A0A5N6NWI8_9ASTR</name>
<gene>
    <name evidence="1" type="ORF">E3N88_18124</name>
</gene>
<dbReference type="EMBL" id="SZYD01000009">
    <property type="protein sequence ID" value="KAD5318178.1"/>
    <property type="molecule type" value="Genomic_DNA"/>
</dbReference>
<organism evidence="1 2">
    <name type="scientific">Mikania micrantha</name>
    <name type="common">bitter vine</name>
    <dbReference type="NCBI Taxonomy" id="192012"/>
    <lineage>
        <taxon>Eukaryota</taxon>
        <taxon>Viridiplantae</taxon>
        <taxon>Streptophyta</taxon>
        <taxon>Embryophyta</taxon>
        <taxon>Tracheophyta</taxon>
        <taxon>Spermatophyta</taxon>
        <taxon>Magnoliopsida</taxon>
        <taxon>eudicotyledons</taxon>
        <taxon>Gunneridae</taxon>
        <taxon>Pentapetalae</taxon>
        <taxon>asterids</taxon>
        <taxon>campanulids</taxon>
        <taxon>Asterales</taxon>
        <taxon>Asteraceae</taxon>
        <taxon>Asteroideae</taxon>
        <taxon>Heliantheae alliance</taxon>
        <taxon>Eupatorieae</taxon>
        <taxon>Mikania</taxon>
    </lineage>
</organism>
<proteinExistence type="predicted"/>
<dbReference type="PANTHER" id="PTHR31973:SF190">
    <property type="entry name" value="MULE TRANSPOSASE DOMAIN-CONTAINING PROTEIN"/>
    <property type="match status" value="1"/>
</dbReference>
<reference evidence="1 2" key="1">
    <citation type="submission" date="2019-05" db="EMBL/GenBank/DDBJ databases">
        <title>Mikania micrantha, genome provides insights into the molecular mechanism of rapid growth.</title>
        <authorList>
            <person name="Liu B."/>
        </authorList>
    </citation>
    <scope>NUCLEOTIDE SEQUENCE [LARGE SCALE GENOMIC DNA]</scope>
    <source>
        <strain evidence="1">NLD-2019</strain>
        <tissue evidence="1">Leaf</tissue>
    </source>
</reference>
<comment type="caution">
    <text evidence="1">The sequence shown here is derived from an EMBL/GenBank/DDBJ whole genome shotgun (WGS) entry which is preliminary data.</text>
</comment>
<evidence type="ECO:0008006" key="3">
    <source>
        <dbReference type="Google" id="ProtNLM"/>
    </source>
</evidence>
<keyword evidence="2" id="KW-1185">Reference proteome</keyword>
<dbReference type="OrthoDB" id="1683089at2759"/>
<protein>
    <recommendedName>
        <fullName evidence="3">MULE transposase domain-containing protein</fullName>
    </recommendedName>
</protein>
<dbReference type="PANTHER" id="PTHR31973">
    <property type="entry name" value="POLYPROTEIN, PUTATIVE-RELATED"/>
    <property type="match status" value="1"/>
</dbReference>
<dbReference type="AlphaFoldDB" id="A0A5N6NWI8"/>